<dbReference type="InterPro" id="IPR037217">
    <property type="entry name" value="Trp/Indoleamine_2_3_dOase-like"/>
</dbReference>
<dbReference type="GO" id="GO:0033754">
    <property type="term" value="F:indoleamine 2,3-dioxygenase activity"/>
    <property type="evidence" value="ECO:0007669"/>
    <property type="project" value="TreeGrafter"/>
</dbReference>
<comment type="similarity">
    <text evidence="1">Belongs to the indoleamine 2,3-dioxygenase family.</text>
</comment>
<dbReference type="Proteomes" id="UP001303473">
    <property type="component" value="Unassembled WGS sequence"/>
</dbReference>
<keyword evidence="3 4" id="KW-0408">Iron</keyword>
<evidence type="ECO:0000256" key="3">
    <source>
        <dbReference type="ARBA" id="ARBA00023004"/>
    </source>
</evidence>
<sequence>MSSHGLLTSEGKMTCSELSFNESGISTNGFLPDQAPLQTLPDPYYAPWERLVQHLPACLKNQTLRSEVGKLPLLSVNRLATEPEWRRAYVMLVFLAHAYIWGGVKPAEILPSPITVPLLKVSAHLGLPPVATYAALNLWNFSSSHMSDLTRLDNLHALHTFTETEDESWFYMISVAIEAQGARVIPLLLRALAAAEQREYGTITRALHELSHCTSKMGALLDRMDERCDPLVFYHKIRPFLAGSKNMDKAGLPRGVFYDEGDEGSSGSWRQLRGGSNGQSSLIQLFDIVLGINHSTSLCSATSGRQPQHNADDGERSSFQTEFRQYMPSQHRRFLEHISQMDSIRDIVTSAPEQRELCRAFQTATRSLGEFRNKHLQIVTRYIIIPSTRPSISRTVNLATASSSSVAQSRRSAIQLTGTGGTALLPFLKQARDHTFQAGKAPAATR</sequence>
<gene>
    <name evidence="5" type="ORF">QBC46DRAFT_173939</name>
</gene>
<organism evidence="5 6">
    <name type="scientific">Diplogelasinospora grovesii</name>
    <dbReference type="NCBI Taxonomy" id="303347"/>
    <lineage>
        <taxon>Eukaryota</taxon>
        <taxon>Fungi</taxon>
        <taxon>Dikarya</taxon>
        <taxon>Ascomycota</taxon>
        <taxon>Pezizomycotina</taxon>
        <taxon>Sordariomycetes</taxon>
        <taxon>Sordariomycetidae</taxon>
        <taxon>Sordariales</taxon>
        <taxon>Diplogelasinosporaceae</taxon>
        <taxon>Diplogelasinospora</taxon>
    </lineage>
</organism>
<dbReference type="AlphaFoldDB" id="A0AAN6S8H2"/>
<dbReference type="GO" id="GO:0005737">
    <property type="term" value="C:cytoplasm"/>
    <property type="evidence" value="ECO:0007669"/>
    <property type="project" value="TreeGrafter"/>
</dbReference>
<dbReference type="SUPFAM" id="SSF140959">
    <property type="entry name" value="Indolic compounds 2,3-dioxygenase-like"/>
    <property type="match status" value="1"/>
</dbReference>
<comment type="caution">
    <text evidence="5">The sequence shown here is derived from an EMBL/GenBank/DDBJ whole genome shotgun (WGS) entry which is preliminary data.</text>
</comment>
<dbReference type="PANTHER" id="PTHR28657">
    <property type="entry name" value="INDOLEAMINE 2,3-DIOXYGENASE"/>
    <property type="match status" value="1"/>
</dbReference>
<dbReference type="GO" id="GO:0019441">
    <property type="term" value="P:L-tryptophan catabolic process to kynurenine"/>
    <property type="evidence" value="ECO:0007669"/>
    <property type="project" value="InterPro"/>
</dbReference>
<proteinExistence type="inferred from homology"/>
<evidence type="ECO:0000256" key="1">
    <source>
        <dbReference type="ARBA" id="ARBA00007119"/>
    </source>
</evidence>
<dbReference type="PANTHER" id="PTHR28657:SF10">
    <property type="entry name" value="INDOLEAMINE 2,3-DIOXYGENASE"/>
    <property type="match status" value="1"/>
</dbReference>
<dbReference type="GO" id="GO:0020037">
    <property type="term" value="F:heme binding"/>
    <property type="evidence" value="ECO:0007669"/>
    <property type="project" value="InterPro"/>
</dbReference>
<dbReference type="Gene3D" id="1.20.58.480">
    <property type="match status" value="1"/>
</dbReference>
<dbReference type="InterPro" id="IPR000898">
    <property type="entry name" value="Indolamine_dOase"/>
</dbReference>
<dbReference type="PROSITE" id="PS00876">
    <property type="entry name" value="IDO_1"/>
    <property type="match status" value="1"/>
</dbReference>
<dbReference type="Pfam" id="PF01231">
    <property type="entry name" value="IDO"/>
    <property type="match status" value="1"/>
</dbReference>
<keyword evidence="4" id="KW-0349">Heme</keyword>
<accession>A0AAN6S8H2</accession>
<dbReference type="GO" id="GO:0034354">
    <property type="term" value="P:'de novo' NAD+ biosynthetic process from L-tryptophan"/>
    <property type="evidence" value="ECO:0007669"/>
    <property type="project" value="TreeGrafter"/>
</dbReference>
<keyword evidence="6" id="KW-1185">Reference proteome</keyword>
<name>A0AAN6S8H2_9PEZI</name>
<evidence type="ECO:0000313" key="5">
    <source>
        <dbReference type="EMBL" id="KAK3944375.1"/>
    </source>
</evidence>
<evidence type="ECO:0000256" key="4">
    <source>
        <dbReference type="PIRSR" id="PIRSR600898-1"/>
    </source>
</evidence>
<reference evidence="6" key="1">
    <citation type="journal article" date="2023" name="Mol. Phylogenet. Evol.">
        <title>Genome-scale phylogeny and comparative genomics of the fungal order Sordariales.</title>
        <authorList>
            <person name="Hensen N."/>
            <person name="Bonometti L."/>
            <person name="Westerberg I."/>
            <person name="Brannstrom I.O."/>
            <person name="Guillou S."/>
            <person name="Cros-Aarteil S."/>
            <person name="Calhoun S."/>
            <person name="Haridas S."/>
            <person name="Kuo A."/>
            <person name="Mondo S."/>
            <person name="Pangilinan J."/>
            <person name="Riley R."/>
            <person name="LaButti K."/>
            <person name="Andreopoulos B."/>
            <person name="Lipzen A."/>
            <person name="Chen C."/>
            <person name="Yan M."/>
            <person name="Daum C."/>
            <person name="Ng V."/>
            <person name="Clum A."/>
            <person name="Steindorff A."/>
            <person name="Ohm R.A."/>
            <person name="Martin F."/>
            <person name="Silar P."/>
            <person name="Natvig D.O."/>
            <person name="Lalanne C."/>
            <person name="Gautier V."/>
            <person name="Ament-Velasquez S.L."/>
            <person name="Kruys A."/>
            <person name="Hutchinson M.I."/>
            <person name="Powell A.J."/>
            <person name="Barry K."/>
            <person name="Miller A.N."/>
            <person name="Grigoriev I.V."/>
            <person name="Debuchy R."/>
            <person name="Gladieux P."/>
            <person name="Hiltunen Thoren M."/>
            <person name="Johannesson H."/>
        </authorList>
    </citation>
    <scope>NUCLEOTIDE SEQUENCE [LARGE SCALE GENOMIC DNA]</scope>
    <source>
        <strain evidence="6">CBS 340.73</strain>
    </source>
</reference>
<keyword evidence="2 4" id="KW-0479">Metal-binding</keyword>
<feature type="binding site" description="proximal binding residue" evidence="4">
    <location>
        <position position="375"/>
    </location>
    <ligand>
        <name>heme b</name>
        <dbReference type="ChEBI" id="CHEBI:60344"/>
    </ligand>
    <ligandPart>
        <name>Fe</name>
        <dbReference type="ChEBI" id="CHEBI:18248"/>
    </ligandPart>
</feature>
<dbReference type="EMBL" id="MU853760">
    <property type="protein sequence ID" value="KAK3944375.1"/>
    <property type="molecule type" value="Genomic_DNA"/>
</dbReference>
<evidence type="ECO:0000256" key="2">
    <source>
        <dbReference type="ARBA" id="ARBA00022723"/>
    </source>
</evidence>
<protein>
    <submittedName>
        <fullName evidence="5">Indoleamine-dioxygenase</fullName>
    </submittedName>
</protein>
<dbReference type="GO" id="GO:0046872">
    <property type="term" value="F:metal ion binding"/>
    <property type="evidence" value="ECO:0007669"/>
    <property type="project" value="UniProtKB-KW"/>
</dbReference>
<evidence type="ECO:0000313" key="6">
    <source>
        <dbReference type="Proteomes" id="UP001303473"/>
    </source>
</evidence>